<name>A0A133VHK1_9EURY</name>
<dbReference type="AlphaFoldDB" id="A0A133VHK1"/>
<accession>A0A133VHK1</accession>
<feature type="non-terminal residue" evidence="1">
    <location>
        <position position="1"/>
    </location>
</feature>
<sequence>NTAMPDKIVKRVIEDILEEAGQDMPTEDDVEFVKTVDRIGFLTGYRTIELCWMTWLVQLEGEKIRMEKYGDVLGRI</sequence>
<protein>
    <submittedName>
        <fullName evidence="1">Uncharacterized protein</fullName>
    </submittedName>
</protein>
<dbReference type="EMBL" id="LHYE01000068">
    <property type="protein sequence ID" value="KXB05915.1"/>
    <property type="molecule type" value="Genomic_DNA"/>
</dbReference>
<evidence type="ECO:0000313" key="2">
    <source>
        <dbReference type="Proteomes" id="UP000070263"/>
    </source>
</evidence>
<dbReference type="Proteomes" id="UP000070263">
    <property type="component" value="Unassembled WGS sequence"/>
</dbReference>
<comment type="caution">
    <text evidence="1">The sequence shown here is derived from an EMBL/GenBank/DDBJ whole genome shotgun (WGS) entry which is preliminary data.</text>
</comment>
<proteinExistence type="predicted"/>
<reference evidence="1 2" key="1">
    <citation type="journal article" date="2016" name="Sci. Rep.">
        <title>Metabolic traits of an uncultured archaeal lineage -MSBL1- from brine pools of the Red Sea.</title>
        <authorList>
            <person name="Mwirichia R."/>
            <person name="Alam I."/>
            <person name="Rashid M."/>
            <person name="Vinu M."/>
            <person name="Ba-Alawi W."/>
            <person name="Anthony Kamau A."/>
            <person name="Kamanda Ngugi D."/>
            <person name="Goker M."/>
            <person name="Klenk H.P."/>
            <person name="Bajic V."/>
            <person name="Stingl U."/>
        </authorList>
    </citation>
    <scope>NUCLEOTIDE SEQUENCE [LARGE SCALE GENOMIC DNA]</scope>
    <source>
        <strain evidence="1">SCGC-AAA382A20</strain>
    </source>
</reference>
<evidence type="ECO:0000313" key="1">
    <source>
        <dbReference type="EMBL" id="KXB05915.1"/>
    </source>
</evidence>
<keyword evidence="2" id="KW-1185">Reference proteome</keyword>
<organism evidence="1 2">
    <name type="scientific">candidate division MSBL1 archaeon SCGC-AAA382A20</name>
    <dbReference type="NCBI Taxonomy" id="1698280"/>
    <lineage>
        <taxon>Archaea</taxon>
        <taxon>Methanobacteriati</taxon>
        <taxon>Methanobacteriota</taxon>
        <taxon>candidate division MSBL1</taxon>
    </lineage>
</organism>
<gene>
    <name evidence="1" type="ORF">AKJ51_04485</name>
</gene>